<dbReference type="InterPro" id="IPR001208">
    <property type="entry name" value="MCM_dom"/>
</dbReference>
<dbReference type="GO" id="GO:1902975">
    <property type="term" value="P:mitotic DNA replication initiation"/>
    <property type="evidence" value="ECO:0007669"/>
    <property type="project" value="TreeGrafter"/>
</dbReference>
<dbReference type="AlphaFoldDB" id="A0AAE0G4C6"/>
<dbReference type="Pfam" id="PF14551">
    <property type="entry name" value="MCM_N"/>
    <property type="match status" value="1"/>
</dbReference>
<dbReference type="PRINTS" id="PR01657">
    <property type="entry name" value="MCMFAMILY"/>
</dbReference>
<protein>
    <recommendedName>
        <fullName evidence="12">DNA replication licensing factor MCM3</fullName>
        <ecNumber evidence="12">3.6.4.12</ecNumber>
    </recommendedName>
</protein>
<dbReference type="GO" id="GO:0016787">
    <property type="term" value="F:hydrolase activity"/>
    <property type="evidence" value="ECO:0007669"/>
    <property type="project" value="UniProtKB-KW"/>
</dbReference>
<dbReference type="InterPro" id="IPR008046">
    <property type="entry name" value="Mcm3"/>
</dbReference>
<evidence type="ECO:0000256" key="3">
    <source>
        <dbReference type="ARBA" id="ARBA00022705"/>
    </source>
</evidence>
<evidence type="ECO:0000259" key="14">
    <source>
        <dbReference type="PROSITE" id="PS50051"/>
    </source>
</evidence>
<comment type="similarity">
    <text evidence="2 11">Belongs to the MCM family.</text>
</comment>
<comment type="subunit">
    <text evidence="12">Component of the MCM2-7 complex.</text>
</comment>
<evidence type="ECO:0000256" key="2">
    <source>
        <dbReference type="ARBA" id="ARBA00008010"/>
    </source>
</evidence>
<dbReference type="GO" id="GO:0017116">
    <property type="term" value="F:single-stranded DNA helicase activity"/>
    <property type="evidence" value="ECO:0007669"/>
    <property type="project" value="TreeGrafter"/>
</dbReference>
<evidence type="ECO:0000313" key="15">
    <source>
        <dbReference type="EMBL" id="KAK3271103.1"/>
    </source>
</evidence>
<keyword evidence="3 12" id="KW-0235">DNA replication</keyword>
<dbReference type="Proteomes" id="UP001190700">
    <property type="component" value="Unassembled WGS sequence"/>
</dbReference>
<dbReference type="InterPro" id="IPR027925">
    <property type="entry name" value="MCM_N"/>
</dbReference>
<evidence type="ECO:0000256" key="8">
    <source>
        <dbReference type="ARBA" id="ARBA00023125"/>
    </source>
</evidence>
<dbReference type="GO" id="GO:0005524">
    <property type="term" value="F:ATP binding"/>
    <property type="evidence" value="ECO:0007669"/>
    <property type="project" value="UniProtKB-UniRule"/>
</dbReference>
<dbReference type="Gene3D" id="2.40.50.140">
    <property type="entry name" value="Nucleic acid-binding proteins"/>
    <property type="match status" value="1"/>
</dbReference>
<feature type="compositionally biased region" description="Low complexity" evidence="13">
    <location>
        <begin position="760"/>
        <end position="775"/>
    </location>
</feature>
<dbReference type="Gene3D" id="3.30.1640.10">
    <property type="entry name" value="mini-chromosome maintenance (MCM) complex, chain A, domain 1"/>
    <property type="match status" value="1"/>
</dbReference>
<dbReference type="InterPro" id="IPR033762">
    <property type="entry name" value="MCM_OB"/>
</dbReference>
<keyword evidence="9 12" id="KW-0539">Nucleus</keyword>
<keyword evidence="6 12" id="KW-0347">Helicase</keyword>
<keyword evidence="4 11" id="KW-0547">Nucleotide-binding</keyword>
<name>A0AAE0G4C6_9CHLO</name>
<comment type="function">
    <text evidence="12">Acts as component of the MCM2-7 complex (MCM complex) which is the replicative helicase essential for 'once per cell cycle' DNA replication initiation and elongation in eukaryotic cells. The active ATPase sites in the MCM2-7 ring are formed through the interaction surfaces of two neighboring subunits such that a critical structure of a conserved arginine finger motif is provided in trans relative to the ATP-binding site of the Walker A box of the adjacent subunit. The six ATPase active sites, however, are likely to contribute differentially to the complex helicase activity.</text>
</comment>
<dbReference type="InterPro" id="IPR003593">
    <property type="entry name" value="AAA+_ATPase"/>
</dbReference>
<dbReference type="Pfam" id="PF23191">
    <property type="entry name" value="WHD_MCM3_C"/>
    <property type="match status" value="1"/>
</dbReference>
<evidence type="ECO:0000256" key="6">
    <source>
        <dbReference type="ARBA" id="ARBA00022806"/>
    </source>
</evidence>
<dbReference type="SUPFAM" id="SSF52540">
    <property type="entry name" value="P-loop containing nucleoside triphosphate hydrolases"/>
    <property type="match status" value="1"/>
</dbReference>
<dbReference type="Pfam" id="PF17207">
    <property type="entry name" value="MCM_OB"/>
    <property type="match status" value="1"/>
</dbReference>
<dbReference type="PROSITE" id="PS50051">
    <property type="entry name" value="MCM_2"/>
    <property type="match status" value="1"/>
</dbReference>
<dbReference type="PRINTS" id="PR01659">
    <property type="entry name" value="MCMPROTEIN3"/>
</dbReference>
<evidence type="ECO:0000256" key="13">
    <source>
        <dbReference type="SAM" id="MobiDB-lite"/>
    </source>
</evidence>
<evidence type="ECO:0000256" key="12">
    <source>
        <dbReference type="RuleBase" id="RU368061"/>
    </source>
</evidence>
<dbReference type="InterPro" id="IPR031327">
    <property type="entry name" value="MCM"/>
</dbReference>
<dbReference type="Pfam" id="PF17855">
    <property type="entry name" value="MCM_lid"/>
    <property type="match status" value="1"/>
</dbReference>
<dbReference type="PROSITE" id="PS00847">
    <property type="entry name" value="MCM_1"/>
    <property type="match status" value="1"/>
</dbReference>
<accession>A0AAE0G4C6</accession>
<comment type="catalytic activity">
    <reaction evidence="10 12">
        <text>ATP + H2O = ADP + phosphate + H(+)</text>
        <dbReference type="Rhea" id="RHEA:13065"/>
        <dbReference type="ChEBI" id="CHEBI:15377"/>
        <dbReference type="ChEBI" id="CHEBI:15378"/>
        <dbReference type="ChEBI" id="CHEBI:30616"/>
        <dbReference type="ChEBI" id="CHEBI:43474"/>
        <dbReference type="ChEBI" id="CHEBI:456216"/>
        <dbReference type="EC" id="3.6.4.12"/>
    </reaction>
</comment>
<evidence type="ECO:0000256" key="4">
    <source>
        <dbReference type="ARBA" id="ARBA00022741"/>
    </source>
</evidence>
<dbReference type="EC" id="3.6.4.12" evidence="12"/>
<dbReference type="GO" id="GO:0006271">
    <property type="term" value="P:DNA strand elongation involved in DNA replication"/>
    <property type="evidence" value="ECO:0007669"/>
    <property type="project" value="TreeGrafter"/>
</dbReference>
<dbReference type="InterPro" id="IPR056575">
    <property type="entry name" value="WH_MCM3_C"/>
</dbReference>
<reference evidence="15 16" key="1">
    <citation type="journal article" date="2015" name="Genome Biol. Evol.">
        <title>Comparative Genomics of a Bacterivorous Green Alga Reveals Evolutionary Causalities and Consequences of Phago-Mixotrophic Mode of Nutrition.</title>
        <authorList>
            <person name="Burns J.A."/>
            <person name="Paasch A."/>
            <person name="Narechania A."/>
            <person name="Kim E."/>
        </authorList>
    </citation>
    <scope>NUCLEOTIDE SEQUENCE [LARGE SCALE GENOMIC DNA]</scope>
    <source>
        <strain evidence="15 16">PLY_AMNH</strain>
    </source>
</reference>
<keyword evidence="16" id="KW-1185">Reference proteome</keyword>
<keyword evidence="7 11" id="KW-0067">ATP-binding</keyword>
<dbReference type="Pfam" id="PF00493">
    <property type="entry name" value="MCM"/>
    <property type="match status" value="1"/>
</dbReference>
<dbReference type="GO" id="GO:0003697">
    <property type="term" value="F:single-stranded DNA binding"/>
    <property type="evidence" value="ECO:0007669"/>
    <property type="project" value="TreeGrafter"/>
</dbReference>
<dbReference type="InterPro" id="IPR018525">
    <property type="entry name" value="MCM_CS"/>
</dbReference>
<evidence type="ECO:0000256" key="7">
    <source>
        <dbReference type="ARBA" id="ARBA00022840"/>
    </source>
</evidence>
<gene>
    <name evidence="15" type="ORF">CYMTET_20527</name>
</gene>
<dbReference type="Gene3D" id="3.40.50.300">
    <property type="entry name" value="P-loop containing nucleotide triphosphate hydrolases"/>
    <property type="match status" value="1"/>
</dbReference>
<dbReference type="PANTHER" id="PTHR11630:SF46">
    <property type="entry name" value="DNA REPLICATION LICENSING FACTOR MCM3-RELATED"/>
    <property type="match status" value="1"/>
</dbReference>
<dbReference type="InterPro" id="IPR041562">
    <property type="entry name" value="MCM_lid"/>
</dbReference>
<feature type="domain" description="MCM C-terminal AAA(+) ATPase" evidence="14">
    <location>
        <begin position="344"/>
        <end position="550"/>
    </location>
</feature>
<evidence type="ECO:0000256" key="5">
    <source>
        <dbReference type="ARBA" id="ARBA00022801"/>
    </source>
</evidence>
<dbReference type="SMART" id="SM00382">
    <property type="entry name" value="AAA"/>
    <property type="match status" value="1"/>
</dbReference>
<evidence type="ECO:0000313" key="16">
    <source>
        <dbReference type="Proteomes" id="UP001190700"/>
    </source>
</evidence>
<keyword evidence="5 12" id="KW-0378">Hydrolase</keyword>
<dbReference type="GO" id="GO:0000727">
    <property type="term" value="P:double-strand break repair via break-induced replication"/>
    <property type="evidence" value="ECO:0007669"/>
    <property type="project" value="TreeGrafter"/>
</dbReference>
<comment type="subcellular location">
    <subcellularLocation>
        <location evidence="1 12">Nucleus</location>
    </subcellularLocation>
</comment>
<dbReference type="InterPro" id="IPR027417">
    <property type="entry name" value="P-loop_NTPase"/>
</dbReference>
<dbReference type="Gene3D" id="2.20.28.10">
    <property type="match status" value="1"/>
</dbReference>
<dbReference type="FunFam" id="2.20.28.10:FF:000008">
    <property type="entry name" value="DNA helicase"/>
    <property type="match status" value="1"/>
</dbReference>
<dbReference type="SUPFAM" id="SSF50249">
    <property type="entry name" value="Nucleic acid-binding proteins"/>
    <property type="match status" value="1"/>
</dbReference>
<evidence type="ECO:0000256" key="10">
    <source>
        <dbReference type="ARBA" id="ARBA00047995"/>
    </source>
</evidence>
<dbReference type="EMBL" id="LGRX02010001">
    <property type="protein sequence ID" value="KAK3271103.1"/>
    <property type="molecule type" value="Genomic_DNA"/>
</dbReference>
<dbReference type="InterPro" id="IPR012340">
    <property type="entry name" value="NA-bd_OB-fold"/>
</dbReference>
<evidence type="ECO:0000256" key="1">
    <source>
        <dbReference type="ARBA" id="ARBA00004123"/>
    </source>
</evidence>
<dbReference type="PANTHER" id="PTHR11630">
    <property type="entry name" value="DNA REPLICATION LICENSING FACTOR MCM FAMILY MEMBER"/>
    <property type="match status" value="1"/>
</dbReference>
<comment type="caution">
    <text evidence="15">The sequence shown here is derived from an EMBL/GenBank/DDBJ whole genome shotgun (WGS) entry which is preliminary data.</text>
</comment>
<dbReference type="GO" id="GO:0005634">
    <property type="term" value="C:nucleus"/>
    <property type="evidence" value="ECO:0007669"/>
    <property type="project" value="UniProtKB-SubCell"/>
</dbReference>
<keyword evidence="8 11" id="KW-0238">DNA-binding</keyword>
<dbReference type="GO" id="GO:0042555">
    <property type="term" value="C:MCM complex"/>
    <property type="evidence" value="ECO:0007669"/>
    <property type="project" value="UniProtKB-UniRule"/>
</dbReference>
<evidence type="ECO:0000256" key="9">
    <source>
        <dbReference type="ARBA" id="ARBA00023242"/>
    </source>
</evidence>
<organism evidence="15 16">
    <name type="scientific">Cymbomonas tetramitiformis</name>
    <dbReference type="NCBI Taxonomy" id="36881"/>
    <lineage>
        <taxon>Eukaryota</taxon>
        <taxon>Viridiplantae</taxon>
        <taxon>Chlorophyta</taxon>
        <taxon>Pyramimonadophyceae</taxon>
        <taxon>Pyramimonadales</taxon>
        <taxon>Pyramimonadaceae</taxon>
        <taxon>Cymbomonas</taxon>
    </lineage>
</organism>
<sequence length="869" mass="94305">MADITEARLAHKSTFTDFLDQDHGQGDYVRSIKEMVGEEKHRLLVDLSDLRNFNPQIAQRLIERPGEYLPPFEEALEEVVRNHSPKFLSTDQEVHIGLKGSFGFHRVSPRELLSPLLSKLVMVEGIVTKCSNVRPKLQKSVHYCAKTKEFTQREYRDATSNSGVPTGASYPTRDSEGNVLVTEFGLCKYRDHQTLCVQEMPENAPAGQLPCSIDVVLEDDLVDTCKPGDRIGIVGIFKAVSGTSASTSSSGVFRTLVVGTTVRQLSKEIVQPSFTPTAPCCGEGTIDRRPDWCLHWSFTGAGLQLPADMPGAGGADRCGGIGGVGGWEGHRGHAEHSKLKRKDLFDVVADSLAPSIYGHHMIKKALALQLLGGNERNLANGTHLRGDINVLLIGDPSVAKSQMLRAVMNVAPLAISTTGRGSSGVGLTAAVTTEEDTNERRLEAGAMVLADRGVVCIDEFDKMSEADRVAIHEVMEQQTVTIAKAGIHASLNARCSVLAAANPIYGGYDHSRSVTYNIALPDSLLSRFDIVFVVLDQSNTKTDKLISEHVLRMHRFRKSGNSNQAAPQEFVTALAEPVDDNEEENMEEDSTPMWVKYNRTLHGGDGGSGRGGGARRDLLSTPFLKKFMLFCKNFKEPELNEEAMAYIGDKWKDMRADRTDKTLPVTARTLESMIRLSAAHAKLRQSKHIALSDAEAAIDVMNYAIYAEEKNKMEADKDPLPDSAPDTGGGGGDDGNNDGDDGNDGGRGPMDTEMEGSGEGTTPAAEGEAAPEAPSRASKRRRTAGGATQAPSVPAAGAGVDDARRETFMATISNMFHTERVQELRVEAVKQMFAESGEAYSVTEIETLLKEMNEVNGIFYNDGVVYSVS</sequence>
<dbReference type="SMART" id="SM00350">
    <property type="entry name" value="MCM"/>
    <property type="match status" value="1"/>
</dbReference>
<proteinExistence type="inferred from homology"/>
<feature type="region of interest" description="Disordered" evidence="13">
    <location>
        <begin position="712"/>
        <end position="799"/>
    </location>
</feature>
<evidence type="ECO:0000256" key="11">
    <source>
        <dbReference type="RuleBase" id="RU004070"/>
    </source>
</evidence>